<name>A0A8J9YAV5_9NEOP</name>
<feature type="transmembrane region" description="Helical" evidence="1">
    <location>
        <begin position="61"/>
        <end position="80"/>
    </location>
</feature>
<feature type="non-terminal residue" evidence="2">
    <location>
        <position position="133"/>
    </location>
</feature>
<feature type="transmembrane region" description="Helical" evidence="1">
    <location>
        <begin position="20"/>
        <end position="41"/>
    </location>
</feature>
<dbReference type="AlphaFoldDB" id="A0A8J9YAV5"/>
<reference evidence="2" key="1">
    <citation type="submission" date="2021-12" db="EMBL/GenBank/DDBJ databases">
        <authorList>
            <person name="Martin H S."/>
        </authorList>
    </citation>
    <scope>NUCLEOTIDE SEQUENCE</scope>
</reference>
<dbReference type="EMBL" id="OV170222">
    <property type="protein sequence ID" value="CAH0721031.1"/>
    <property type="molecule type" value="Genomic_DNA"/>
</dbReference>
<proteinExistence type="predicted"/>
<evidence type="ECO:0000313" key="3">
    <source>
        <dbReference type="Proteomes" id="UP000838878"/>
    </source>
</evidence>
<feature type="transmembrane region" description="Helical" evidence="1">
    <location>
        <begin position="86"/>
        <end position="110"/>
    </location>
</feature>
<keyword evidence="1" id="KW-1133">Transmembrane helix</keyword>
<keyword evidence="1" id="KW-0812">Transmembrane</keyword>
<keyword evidence="3" id="KW-1185">Reference proteome</keyword>
<organism evidence="2 3">
    <name type="scientific">Brenthis ino</name>
    <name type="common">lesser marbled fritillary</name>
    <dbReference type="NCBI Taxonomy" id="405034"/>
    <lineage>
        <taxon>Eukaryota</taxon>
        <taxon>Metazoa</taxon>
        <taxon>Ecdysozoa</taxon>
        <taxon>Arthropoda</taxon>
        <taxon>Hexapoda</taxon>
        <taxon>Insecta</taxon>
        <taxon>Pterygota</taxon>
        <taxon>Neoptera</taxon>
        <taxon>Endopterygota</taxon>
        <taxon>Lepidoptera</taxon>
        <taxon>Glossata</taxon>
        <taxon>Ditrysia</taxon>
        <taxon>Papilionoidea</taxon>
        <taxon>Nymphalidae</taxon>
        <taxon>Heliconiinae</taxon>
        <taxon>Argynnini</taxon>
        <taxon>Brenthis</taxon>
    </lineage>
</organism>
<sequence length="133" mass="15035">MDNLTILTQCEDKTCCCLSLRSTAVLISFVSLISCLLDVLLKDSNSENTCVIREHVDSLKILLLSLFQMANVLLLIGSIVENALLLQIYLWYMLGFILIGFMVTILDFCLRTKDEGLWSFATFIPEVIFLFGK</sequence>
<dbReference type="Proteomes" id="UP000838878">
    <property type="component" value="Chromosome 2"/>
</dbReference>
<evidence type="ECO:0000256" key="1">
    <source>
        <dbReference type="SAM" id="Phobius"/>
    </source>
</evidence>
<accession>A0A8J9YAV5</accession>
<evidence type="ECO:0000313" key="2">
    <source>
        <dbReference type="EMBL" id="CAH0721031.1"/>
    </source>
</evidence>
<dbReference type="OrthoDB" id="7427800at2759"/>
<keyword evidence="1" id="KW-0472">Membrane</keyword>
<protein>
    <submittedName>
        <fullName evidence="2">Uncharacterized protein</fullName>
    </submittedName>
</protein>
<gene>
    <name evidence="2" type="ORF">BINO364_LOCUS7178</name>
</gene>